<gene>
    <name evidence="1" type="ORF">Pla52n_04420</name>
</gene>
<organism evidence="1 2">
    <name type="scientific">Stieleria varia</name>
    <dbReference type="NCBI Taxonomy" id="2528005"/>
    <lineage>
        <taxon>Bacteria</taxon>
        <taxon>Pseudomonadati</taxon>
        <taxon>Planctomycetota</taxon>
        <taxon>Planctomycetia</taxon>
        <taxon>Pirellulales</taxon>
        <taxon>Pirellulaceae</taxon>
        <taxon>Stieleria</taxon>
    </lineage>
</organism>
<name>A0A5C6B9C7_9BACT</name>
<dbReference type="EMBL" id="SJPN01000001">
    <property type="protein sequence ID" value="TWU07866.1"/>
    <property type="molecule type" value="Genomic_DNA"/>
</dbReference>
<protein>
    <submittedName>
        <fullName evidence="1">Uncharacterized protein</fullName>
    </submittedName>
</protein>
<dbReference type="RefSeq" id="WP_146518012.1">
    <property type="nucleotide sequence ID" value="NZ_CP151726.1"/>
</dbReference>
<keyword evidence="2" id="KW-1185">Reference proteome</keyword>
<reference evidence="1 2" key="1">
    <citation type="submission" date="2019-02" db="EMBL/GenBank/DDBJ databases">
        <title>Deep-cultivation of Planctomycetes and their phenomic and genomic characterization uncovers novel biology.</title>
        <authorList>
            <person name="Wiegand S."/>
            <person name="Jogler M."/>
            <person name="Boedeker C."/>
            <person name="Pinto D."/>
            <person name="Vollmers J."/>
            <person name="Rivas-Marin E."/>
            <person name="Kohn T."/>
            <person name="Peeters S.H."/>
            <person name="Heuer A."/>
            <person name="Rast P."/>
            <person name="Oberbeckmann S."/>
            <person name="Bunk B."/>
            <person name="Jeske O."/>
            <person name="Meyerdierks A."/>
            <person name="Storesund J.E."/>
            <person name="Kallscheuer N."/>
            <person name="Luecker S."/>
            <person name="Lage O.M."/>
            <person name="Pohl T."/>
            <person name="Merkel B.J."/>
            <person name="Hornburger P."/>
            <person name="Mueller R.-W."/>
            <person name="Bruemmer F."/>
            <person name="Labrenz M."/>
            <person name="Spormann A.M."/>
            <person name="Op Den Camp H."/>
            <person name="Overmann J."/>
            <person name="Amann R."/>
            <person name="Jetten M.S.M."/>
            <person name="Mascher T."/>
            <person name="Medema M.H."/>
            <person name="Devos D.P."/>
            <person name="Kaster A.-K."/>
            <person name="Ovreas L."/>
            <person name="Rohde M."/>
            <person name="Galperin M.Y."/>
            <person name="Jogler C."/>
        </authorList>
    </citation>
    <scope>NUCLEOTIDE SEQUENCE [LARGE SCALE GENOMIC DNA]</scope>
    <source>
        <strain evidence="1 2">Pla52n</strain>
    </source>
</reference>
<comment type="caution">
    <text evidence="1">The sequence shown here is derived from an EMBL/GenBank/DDBJ whole genome shotgun (WGS) entry which is preliminary data.</text>
</comment>
<accession>A0A5C6B9C7</accession>
<sequence length="415" mass="45385">MRPKITSKMSIRVIIMVGLLIHVSQISIGNDFEVAVKSAADSVAEILGKRNESRVSAKYQGFGNLPGGNEVGFLELFRNALADHGVVLSNRAGLSFEARVVRTDASDSGSKGMSAQLVGQLIDDRGSPVGQRIECYPMLTDGADLARQSGISSHLISRRGGDSASDSSERFRRDYDAKTIYVGDNGRDLYSNPEVLYGVSVIVGNQYRRLGEPAGSMVPEGLAYTTLNLGEEYSIELINNSDHECAVQLKIDGLSPFHFADQSVRKSNGELPRFFVIPAKSRQRVKGWVKDSTRLLRFKVTPLAESAVAVAGVPIENVGMVSLTFHACWQKGQQPPAGEPEITKNSERPNVIYQSVTKTRRRADGTLEEYTVQVPVMQTRIETGTGFGTEESTDIRGVTRKIGVPRAVVAFRYNR</sequence>
<dbReference type="AlphaFoldDB" id="A0A5C6B9C7"/>
<evidence type="ECO:0000313" key="2">
    <source>
        <dbReference type="Proteomes" id="UP000320176"/>
    </source>
</evidence>
<evidence type="ECO:0000313" key="1">
    <source>
        <dbReference type="EMBL" id="TWU07866.1"/>
    </source>
</evidence>
<dbReference type="OrthoDB" id="254232at2"/>
<dbReference type="Proteomes" id="UP000320176">
    <property type="component" value="Unassembled WGS sequence"/>
</dbReference>
<proteinExistence type="predicted"/>